<dbReference type="SUPFAM" id="SSF53098">
    <property type="entry name" value="Ribonuclease H-like"/>
    <property type="match status" value="1"/>
</dbReference>
<dbReference type="AlphaFoldDB" id="A0A498DS09"/>
<dbReference type="GO" id="GO:0004523">
    <property type="term" value="F:RNA-DNA hybrid ribonuclease activity"/>
    <property type="evidence" value="ECO:0007669"/>
    <property type="project" value="InterPro"/>
</dbReference>
<dbReference type="RefSeq" id="WP_121520278.1">
    <property type="nucleotide sequence ID" value="NZ_RCHR01000001.1"/>
</dbReference>
<dbReference type="InterPro" id="IPR002156">
    <property type="entry name" value="RNaseH_domain"/>
</dbReference>
<dbReference type="InterPro" id="IPR036397">
    <property type="entry name" value="RNaseH_sf"/>
</dbReference>
<reference evidence="2 3" key="1">
    <citation type="submission" date="2018-10" db="EMBL/GenBank/DDBJ databases">
        <title>Oceanobacillus sp. YLB-02 draft genome.</title>
        <authorList>
            <person name="Yu L."/>
        </authorList>
    </citation>
    <scope>NUCLEOTIDE SEQUENCE [LARGE SCALE GENOMIC DNA]</scope>
    <source>
        <strain evidence="2 3">YLB-02</strain>
    </source>
</reference>
<dbReference type="GO" id="GO:0003964">
    <property type="term" value="F:RNA-directed DNA polymerase activity"/>
    <property type="evidence" value="ECO:0007669"/>
    <property type="project" value="UniProtKB-KW"/>
</dbReference>
<proteinExistence type="predicted"/>
<gene>
    <name evidence="2" type="ORF">D8M04_00355</name>
</gene>
<dbReference type="Proteomes" id="UP000270219">
    <property type="component" value="Unassembled WGS sequence"/>
</dbReference>
<dbReference type="CDD" id="cd09279">
    <property type="entry name" value="RNase_HI_like"/>
    <property type="match status" value="1"/>
</dbReference>
<feature type="domain" description="RNase H type-1" evidence="1">
    <location>
        <begin position="70"/>
        <end position="207"/>
    </location>
</feature>
<sequence>MKVRIDFTYVTAKGTKGRFVSEEMPDSNALLLALDMEKTGRAKTLKFIDKNDSIWTIKELKKYLEGIQSEPHDVTVYFDGGFDNGKRISGLGCVIYYEQNGNRYRLRKNAQVEELETNNEAEYAAFYLAVQELEALGIHHMPVTFIGDSKVVINQLNGDWPCYEKELEKWIGRIETKLKSLGMDPEFHQVSRNDNKEADHLATQALQGIDIISTIQLNK</sequence>
<keyword evidence="2" id="KW-0695">RNA-directed DNA polymerase</keyword>
<comment type="caution">
    <text evidence="2">The sequence shown here is derived from an EMBL/GenBank/DDBJ whole genome shotgun (WGS) entry which is preliminary data.</text>
</comment>
<dbReference type="PANTHER" id="PTHR48475:SF1">
    <property type="entry name" value="RNASE H TYPE-1 DOMAIN-CONTAINING PROTEIN"/>
    <property type="match status" value="1"/>
</dbReference>
<protein>
    <submittedName>
        <fullName evidence="2">Reverse transcriptase-like protein</fullName>
    </submittedName>
</protein>
<dbReference type="OrthoDB" id="2680098at2"/>
<dbReference type="PANTHER" id="PTHR48475">
    <property type="entry name" value="RIBONUCLEASE H"/>
    <property type="match status" value="1"/>
</dbReference>
<dbReference type="Pfam" id="PF13456">
    <property type="entry name" value="RVT_3"/>
    <property type="match status" value="1"/>
</dbReference>
<dbReference type="InterPro" id="IPR012337">
    <property type="entry name" value="RNaseH-like_sf"/>
</dbReference>
<evidence type="ECO:0000259" key="1">
    <source>
        <dbReference type="PROSITE" id="PS50879"/>
    </source>
</evidence>
<keyword evidence="2" id="KW-0548">Nucleotidyltransferase</keyword>
<name>A0A498DS09_9BACI</name>
<dbReference type="EMBL" id="RCHR01000001">
    <property type="protein sequence ID" value="RLL47767.1"/>
    <property type="molecule type" value="Genomic_DNA"/>
</dbReference>
<dbReference type="PROSITE" id="PS50879">
    <property type="entry name" value="RNASE_H_1"/>
    <property type="match status" value="1"/>
</dbReference>
<keyword evidence="2" id="KW-0808">Transferase</keyword>
<accession>A0A498DS09</accession>
<evidence type="ECO:0000313" key="3">
    <source>
        <dbReference type="Proteomes" id="UP000270219"/>
    </source>
</evidence>
<keyword evidence="3" id="KW-1185">Reference proteome</keyword>
<dbReference type="GO" id="GO:0003676">
    <property type="term" value="F:nucleic acid binding"/>
    <property type="evidence" value="ECO:0007669"/>
    <property type="project" value="InterPro"/>
</dbReference>
<evidence type="ECO:0000313" key="2">
    <source>
        <dbReference type="EMBL" id="RLL47767.1"/>
    </source>
</evidence>
<dbReference type="NCBIfam" id="NF005822">
    <property type="entry name" value="PRK07708.1"/>
    <property type="match status" value="1"/>
</dbReference>
<dbReference type="Gene3D" id="3.30.420.10">
    <property type="entry name" value="Ribonuclease H-like superfamily/Ribonuclease H"/>
    <property type="match status" value="1"/>
</dbReference>
<organism evidence="2 3">
    <name type="scientific">Oceanobacillus piezotolerans</name>
    <dbReference type="NCBI Taxonomy" id="2448030"/>
    <lineage>
        <taxon>Bacteria</taxon>
        <taxon>Bacillati</taxon>
        <taxon>Bacillota</taxon>
        <taxon>Bacilli</taxon>
        <taxon>Bacillales</taxon>
        <taxon>Bacillaceae</taxon>
        <taxon>Oceanobacillus</taxon>
    </lineage>
</organism>